<evidence type="ECO:0000313" key="1">
    <source>
        <dbReference type="EMBL" id="KAF3887336.1"/>
    </source>
</evidence>
<dbReference type="Proteomes" id="UP000029738">
    <property type="component" value="Unassembled WGS sequence"/>
</dbReference>
<dbReference type="RefSeq" id="WP_038088055.1">
    <property type="nucleotide sequence ID" value="NZ_JHEG04000001.1"/>
</dbReference>
<name>A0A0C1RGN6_9CYAN</name>
<gene>
    <name evidence="2" type="ORF">DA73_0223105</name>
    <name evidence="1" type="ORF">DA73_0400018950</name>
</gene>
<reference evidence="1" key="2">
    <citation type="submission" date="2019-11" db="EMBL/GenBank/DDBJ databases">
        <title>Improved Assembly of Tolypothrix boutellei genome.</title>
        <authorList>
            <person name="Sarangi A.N."/>
            <person name="Mukherjee M."/>
            <person name="Ghosh S."/>
            <person name="Singh D."/>
            <person name="Das A."/>
            <person name="Kant S."/>
            <person name="Prusty A."/>
            <person name="Tripathy S."/>
        </authorList>
    </citation>
    <scope>NUCLEOTIDE SEQUENCE</scope>
    <source>
        <strain evidence="1">VB521301</strain>
    </source>
</reference>
<sequence>MKKGTGNSSVGNPEGKVEVFHATPGAVARETLSAIRSWGNPKTIVLPHHRSDSSASSTATFFKGNKHKLYEKDSTFYLSV</sequence>
<reference evidence="2" key="1">
    <citation type="journal article" date="2015" name="Genome Announc.">
        <title>Draft Genome Sequence of Tolypothrix boutellei Strain VB521301.</title>
        <authorList>
            <person name="Chandrababunaidu M.M."/>
            <person name="Singh D."/>
            <person name="Sen D."/>
            <person name="Bhan S."/>
            <person name="Das S."/>
            <person name="Gupta A."/>
            <person name="Adhikary S.P."/>
            <person name="Tripathy S."/>
        </authorList>
    </citation>
    <scope>NUCLEOTIDE SEQUENCE</scope>
    <source>
        <strain evidence="2">VB521301</strain>
    </source>
</reference>
<dbReference type="AlphaFoldDB" id="A0A0C1RGN6"/>
<dbReference type="EMBL" id="JHEG02000048">
    <property type="protein sequence ID" value="KIE11270.1"/>
    <property type="molecule type" value="Genomic_DNA"/>
</dbReference>
<comment type="caution">
    <text evidence="2">The sequence shown here is derived from an EMBL/GenBank/DDBJ whole genome shotgun (WGS) entry which is preliminary data.</text>
</comment>
<accession>A0A0C1RGN6</accession>
<organism evidence="2">
    <name type="scientific">Tolypothrix bouteillei VB521301</name>
    <dbReference type="NCBI Taxonomy" id="1479485"/>
    <lineage>
        <taxon>Bacteria</taxon>
        <taxon>Bacillati</taxon>
        <taxon>Cyanobacteriota</taxon>
        <taxon>Cyanophyceae</taxon>
        <taxon>Nostocales</taxon>
        <taxon>Tolypothrichaceae</taxon>
        <taxon>Tolypothrix</taxon>
    </lineage>
</organism>
<proteinExistence type="predicted"/>
<protein>
    <submittedName>
        <fullName evidence="2">Uncharacterized protein</fullName>
    </submittedName>
</protein>
<keyword evidence="3" id="KW-1185">Reference proteome</keyword>
<evidence type="ECO:0000313" key="3">
    <source>
        <dbReference type="Proteomes" id="UP000029738"/>
    </source>
</evidence>
<dbReference type="EMBL" id="JHEG04000001">
    <property type="protein sequence ID" value="KAF3887336.1"/>
    <property type="molecule type" value="Genomic_DNA"/>
</dbReference>
<evidence type="ECO:0000313" key="2">
    <source>
        <dbReference type="EMBL" id="KIE11270.1"/>
    </source>
</evidence>